<proteinExistence type="inferred from homology"/>
<gene>
    <name evidence="7" type="ORF">Kpho02_60240</name>
</gene>
<organism evidence="7 8">
    <name type="scientific">Kitasatospora phosalacinea</name>
    <dbReference type="NCBI Taxonomy" id="2065"/>
    <lineage>
        <taxon>Bacteria</taxon>
        <taxon>Bacillati</taxon>
        <taxon>Actinomycetota</taxon>
        <taxon>Actinomycetes</taxon>
        <taxon>Kitasatosporales</taxon>
        <taxon>Streptomycetaceae</taxon>
        <taxon>Kitasatospora</taxon>
    </lineage>
</organism>
<dbReference type="Proteomes" id="UP001165041">
    <property type="component" value="Unassembled WGS sequence"/>
</dbReference>
<evidence type="ECO:0000313" key="7">
    <source>
        <dbReference type="EMBL" id="GLW73726.1"/>
    </source>
</evidence>
<dbReference type="RefSeq" id="WP_285739358.1">
    <property type="nucleotide sequence ID" value="NZ_BSSA01000027.1"/>
</dbReference>
<evidence type="ECO:0000256" key="4">
    <source>
        <dbReference type="ARBA" id="ARBA00022969"/>
    </source>
</evidence>
<sequence length="130" mass="14094">MRVRFPESPSPDLEVDALLRYASQDPFAVCLTFPFDDGFVERYFCRGLLEIGRHQEAGLGDVTIAPGKSGTVIVRLHGAHGSTSVVVPTDDLGAFLADAYALVPVGAEHLHLDLDTVLVRLLAPPRRKDA</sequence>
<dbReference type="InterPro" id="IPR038658">
    <property type="entry name" value="SsgB_sf"/>
</dbReference>
<dbReference type="InterPro" id="IPR006776">
    <property type="entry name" value="SsgB"/>
</dbReference>
<dbReference type="GO" id="GO:0000917">
    <property type="term" value="P:division septum assembly"/>
    <property type="evidence" value="ECO:0007669"/>
    <property type="project" value="UniProtKB-KW"/>
</dbReference>
<dbReference type="Pfam" id="PF04686">
    <property type="entry name" value="SsgA"/>
    <property type="match status" value="1"/>
</dbReference>
<comment type="similarity">
    <text evidence="2">Belongs to the SsgA family.</text>
</comment>
<comment type="subcellular location">
    <subcellularLocation>
        <location evidence="1">Cell septum</location>
    </subcellularLocation>
</comment>
<name>A0A9W6V3J5_9ACTN</name>
<evidence type="ECO:0000256" key="6">
    <source>
        <dbReference type="ARBA" id="ARBA00023306"/>
    </source>
</evidence>
<dbReference type="GO" id="GO:0030435">
    <property type="term" value="P:sporulation resulting in formation of a cellular spore"/>
    <property type="evidence" value="ECO:0007669"/>
    <property type="project" value="UniProtKB-KW"/>
</dbReference>
<reference evidence="7" key="1">
    <citation type="submission" date="2023-02" db="EMBL/GenBank/DDBJ databases">
        <title>Kitasatospora phosalacinea NBRC 14627.</title>
        <authorList>
            <person name="Ichikawa N."/>
            <person name="Sato H."/>
            <person name="Tonouchi N."/>
        </authorList>
    </citation>
    <scope>NUCLEOTIDE SEQUENCE</scope>
    <source>
        <strain evidence="7">NBRC 14627</strain>
    </source>
</reference>
<evidence type="ECO:0000256" key="1">
    <source>
        <dbReference type="ARBA" id="ARBA00004431"/>
    </source>
</evidence>
<dbReference type="GO" id="GO:0030428">
    <property type="term" value="C:cell septum"/>
    <property type="evidence" value="ECO:0007669"/>
    <property type="project" value="UniProtKB-SubCell"/>
</dbReference>
<protein>
    <recommendedName>
        <fullName evidence="9">SsgA</fullName>
    </recommendedName>
</protein>
<evidence type="ECO:0000313" key="8">
    <source>
        <dbReference type="Proteomes" id="UP001165041"/>
    </source>
</evidence>
<keyword evidence="6" id="KW-0131">Cell cycle</keyword>
<evidence type="ECO:0000256" key="2">
    <source>
        <dbReference type="ARBA" id="ARBA00009323"/>
    </source>
</evidence>
<comment type="caution">
    <text evidence="7">The sequence shown here is derived from an EMBL/GenBank/DDBJ whole genome shotgun (WGS) entry which is preliminary data.</text>
</comment>
<dbReference type="Gene3D" id="2.30.31.20">
    <property type="entry name" value="Sporulation-specific cell division protein SsgB"/>
    <property type="match status" value="1"/>
</dbReference>
<keyword evidence="3" id="KW-0132">Cell division</keyword>
<dbReference type="EMBL" id="BSSA01000027">
    <property type="protein sequence ID" value="GLW73726.1"/>
    <property type="molecule type" value="Genomic_DNA"/>
</dbReference>
<dbReference type="AlphaFoldDB" id="A0A9W6V3J5"/>
<accession>A0A9W6V3J5</accession>
<keyword evidence="5" id="KW-0717">Septation</keyword>
<evidence type="ECO:0000256" key="3">
    <source>
        <dbReference type="ARBA" id="ARBA00022618"/>
    </source>
</evidence>
<evidence type="ECO:0008006" key="9">
    <source>
        <dbReference type="Google" id="ProtNLM"/>
    </source>
</evidence>
<evidence type="ECO:0000256" key="5">
    <source>
        <dbReference type="ARBA" id="ARBA00023210"/>
    </source>
</evidence>
<keyword evidence="4" id="KW-0749">Sporulation</keyword>